<dbReference type="Pfam" id="PF22703">
    <property type="entry name" value="Cdc6_lid"/>
    <property type="match status" value="1"/>
</dbReference>
<dbReference type="InterPro" id="IPR050311">
    <property type="entry name" value="ORC1/CDC6"/>
</dbReference>
<dbReference type="Proteomes" id="UP000582659">
    <property type="component" value="Unassembled WGS sequence"/>
</dbReference>
<feature type="compositionally biased region" description="Low complexity" evidence="9">
    <location>
        <begin position="56"/>
        <end position="89"/>
    </location>
</feature>
<evidence type="ECO:0000256" key="9">
    <source>
        <dbReference type="SAM" id="MobiDB-lite"/>
    </source>
</evidence>
<comment type="subcellular location">
    <subcellularLocation>
        <location evidence="1 8">Nucleus</location>
    </subcellularLocation>
</comment>
<dbReference type="eggNOG" id="KOG1514">
    <property type="taxonomic scope" value="Eukaryota"/>
</dbReference>
<evidence type="ECO:0000313" key="16">
    <source>
        <dbReference type="WBParaSite" id="BXY_1702500.1"/>
    </source>
</evidence>
<reference evidence="16" key="1">
    <citation type="submission" date="2016-11" db="UniProtKB">
        <authorList>
            <consortium name="WormBaseParasite"/>
        </authorList>
    </citation>
    <scope>IDENTIFICATION</scope>
</reference>
<evidence type="ECO:0000259" key="10">
    <source>
        <dbReference type="Pfam" id="PF00004"/>
    </source>
</evidence>
<gene>
    <name evidence="12" type="ORF">BXYJ_LOCUS5116</name>
</gene>
<dbReference type="EMBL" id="CAJFDI010000002">
    <property type="protein sequence ID" value="CAD5217600.1"/>
    <property type="molecule type" value="Genomic_DNA"/>
</dbReference>
<feature type="region of interest" description="Disordered" evidence="9">
    <location>
        <begin position="1"/>
        <end position="249"/>
    </location>
</feature>
<feature type="compositionally biased region" description="Polar residues" evidence="9">
    <location>
        <begin position="29"/>
        <end position="49"/>
    </location>
</feature>
<dbReference type="EMBL" id="CAJFCV020000002">
    <property type="protein sequence ID" value="CAG9101350.1"/>
    <property type="molecule type" value="Genomic_DNA"/>
</dbReference>
<evidence type="ECO:0000313" key="15">
    <source>
        <dbReference type="Proteomes" id="UP000659654"/>
    </source>
</evidence>
<name>A0A1I7SVE9_BURXY</name>
<feature type="compositionally biased region" description="Acidic residues" evidence="9">
    <location>
        <begin position="202"/>
        <end position="214"/>
    </location>
</feature>
<dbReference type="Gene3D" id="3.40.50.300">
    <property type="entry name" value="P-loop containing nucleotide triphosphate hydrolases"/>
    <property type="match status" value="1"/>
</dbReference>
<keyword evidence="15" id="KW-1185">Reference proteome</keyword>
<feature type="compositionally biased region" description="Basic residues" evidence="9">
    <location>
        <begin position="220"/>
        <end position="230"/>
    </location>
</feature>
<feature type="compositionally biased region" description="Polar residues" evidence="9">
    <location>
        <begin position="231"/>
        <end position="242"/>
    </location>
</feature>
<proteinExistence type="inferred from homology"/>
<comment type="function">
    <text evidence="8">Component of the origin recognition complex (ORC) that binds origins of replication. DNA-binding is ATP-dependent, however specific DNA sequences that define origins of replication have not been identified so far. ORC is required to assemble the pre-replication complex necessary to initiate DNA replication.</text>
</comment>
<keyword evidence="7 8" id="KW-0539">Nucleus</keyword>
<evidence type="ECO:0000256" key="1">
    <source>
        <dbReference type="ARBA" id="ARBA00004123"/>
    </source>
</evidence>
<accession>A0A1I7SVE9</accession>
<dbReference type="Proteomes" id="UP000659654">
    <property type="component" value="Unassembled WGS sequence"/>
</dbReference>
<dbReference type="SMR" id="A0A1I7SVE9"/>
<feature type="domain" description="ATPase AAA-type core" evidence="10">
    <location>
        <begin position="323"/>
        <end position="463"/>
    </location>
</feature>
<organism evidence="14 16">
    <name type="scientific">Bursaphelenchus xylophilus</name>
    <name type="common">Pinewood nematode worm</name>
    <name type="synonym">Aphelenchoides xylophilus</name>
    <dbReference type="NCBI Taxonomy" id="6326"/>
    <lineage>
        <taxon>Eukaryota</taxon>
        <taxon>Metazoa</taxon>
        <taxon>Ecdysozoa</taxon>
        <taxon>Nematoda</taxon>
        <taxon>Chromadorea</taxon>
        <taxon>Rhabditida</taxon>
        <taxon>Tylenchina</taxon>
        <taxon>Tylenchomorpha</taxon>
        <taxon>Aphelenchoidea</taxon>
        <taxon>Aphelenchoididae</taxon>
        <taxon>Bursaphelenchus</taxon>
    </lineage>
</organism>
<evidence type="ECO:0000256" key="4">
    <source>
        <dbReference type="ARBA" id="ARBA00022741"/>
    </source>
</evidence>
<evidence type="ECO:0000313" key="13">
    <source>
        <dbReference type="EMBL" id="CAG9101350.1"/>
    </source>
</evidence>
<evidence type="ECO:0000256" key="3">
    <source>
        <dbReference type="ARBA" id="ARBA00022705"/>
    </source>
</evidence>
<dbReference type="GO" id="GO:0005524">
    <property type="term" value="F:ATP binding"/>
    <property type="evidence" value="ECO:0007669"/>
    <property type="project" value="UniProtKB-KW"/>
</dbReference>
<dbReference type="PANTHER" id="PTHR10763:SF23">
    <property type="entry name" value="ORIGIN RECOGNITION COMPLEX SUBUNIT 1"/>
    <property type="match status" value="1"/>
</dbReference>
<dbReference type="PANTHER" id="PTHR10763">
    <property type="entry name" value="CELL DIVISION CONTROL PROTEIN 6-RELATED"/>
    <property type="match status" value="1"/>
</dbReference>
<dbReference type="GO" id="GO:0003688">
    <property type="term" value="F:DNA replication origin binding"/>
    <property type="evidence" value="ECO:0007669"/>
    <property type="project" value="TreeGrafter"/>
</dbReference>
<dbReference type="InterPro" id="IPR027417">
    <property type="entry name" value="P-loop_NTPase"/>
</dbReference>
<dbReference type="WBParaSite" id="BXY_1702500.1">
    <property type="protein sequence ID" value="BXY_1702500.1"/>
    <property type="gene ID" value="BXY_1702500"/>
</dbReference>
<protein>
    <recommendedName>
        <fullName evidence="8">Origin recognition complex subunit 1</fullName>
    </recommendedName>
</protein>
<dbReference type="GO" id="GO:0005664">
    <property type="term" value="C:nuclear origin of replication recognition complex"/>
    <property type="evidence" value="ECO:0007669"/>
    <property type="project" value="TreeGrafter"/>
</dbReference>
<dbReference type="InterPro" id="IPR055237">
    <property type="entry name" value="Cdc6_lid"/>
</dbReference>
<comment type="similarity">
    <text evidence="2 8">Belongs to the ORC1 family.</text>
</comment>
<dbReference type="OrthoDB" id="1926878at2759"/>
<feature type="compositionally biased region" description="Low complexity" evidence="9">
    <location>
        <begin position="129"/>
        <end position="148"/>
    </location>
</feature>
<dbReference type="AlphaFoldDB" id="A0A1I7SVE9"/>
<evidence type="ECO:0000259" key="11">
    <source>
        <dbReference type="Pfam" id="PF22703"/>
    </source>
</evidence>
<evidence type="ECO:0000256" key="6">
    <source>
        <dbReference type="ARBA" id="ARBA00023125"/>
    </source>
</evidence>
<dbReference type="Proteomes" id="UP000095284">
    <property type="component" value="Unplaced"/>
</dbReference>
<feature type="domain" description="Cdc6 AAA+ ATPase-type lid" evidence="11">
    <location>
        <begin position="482"/>
        <end position="541"/>
    </location>
</feature>
<keyword evidence="3 8" id="KW-0235">DNA replication</keyword>
<evidence type="ECO:0000313" key="12">
    <source>
        <dbReference type="EMBL" id="CAD5217600.1"/>
    </source>
</evidence>
<feature type="compositionally biased region" description="Basic residues" evidence="9">
    <location>
        <begin position="113"/>
        <end position="126"/>
    </location>
</feature>
<keyword evidence="4 8" id="KW-0547">Nucleotide-binding</keyword>
<evidence type="ECO:0000256" key="5">
    <source>
        <dbReference type="ARBA" id="ARBA00022840"/>
    </source>
</evidence>
<dbReference type="Pfam" id="PF00004">
    <property type="entry name" value="AAA"/>
    <property type="match status" value="1"/>
</dbReference>
<comment type="subunit">
    <text evidence="8">ORC is composed of six subunits.</text>
</comment>
<evidence type="ECO:0000256" key="2">
    <source>
        <dbReference type="ARBA" id="ARBA00008398"/>
    </source>
</evidence>
<keyword evidence="6 8" id="KW-0238">DNA-binding</keyword>
<dbReference type="Gene3D" id="1.10.8.60">
    <property type="match status" value="1"/>
</dbReference>
<dbReference type="GO" id="GO:0016887">
    <property type="term" value="F:ATP hydrolysis activity"/>
    <property type="evidence" value="ECO:0007669"/>
    <property type="project" value="InterPro"/>
</dbReference>
<reference evidence="13" key="2">
    <citation type="submission" date="2020-08" db="EMBL/GenBank/DDBJ databases">
        <authorList>
            <person name="Kikuchi T."/>
        </authorList>
    </citation>
    <scope>NUCLEOTIDE SEQUENCE</scope>
    <source>
        <strain evidence="12">Ka4C1</strain>
    </source>
</reference>
<evidence type="ECO:0000313" key="14">
    <source>
        <dbReference type="Proteomes" id="UP000095284"/>
    </source>
</evidence>
<dbReference type="GO" id="GO:0033314">
    <property type="term" value="P:mitotic DNA replication checkpoint signaling"/>
    <property type="evidence" value="ECO:0007669"/>
    <property type="project" value="TreeGrafter"/>
</dbReference>
<feature type="compositionally biased region" description="Basic and acidic residues" evidence="9">
    <location>
        <begin position="1"/>
        <end position="15"/>
    </location>
</feature>
<dbReference type="InterPro" id="IPR003959">
    <property type="entry name" value="ATPase_AAA_core"/>
</dbReference>
<dbReference type="GO" id="GO:0006270">
    <property type="term" value="P:DNA replication initiation"/>
    <property type="evidence" value="ECO:0007669"/>
    <property type="project" value="TreeGrafter"/>
</dbReference>
<sequence>MLPREILGDQEKFLFYKDLPSIDPKSPRGSRSASKNQKSPLKRSASTHSIGKENVSPRLSRPSPSNRTPSKSPKTTNSSPRKPSSSRKPMSARNLFDNTMDSTMEVDTPKKASPGKRPRKWSKSRSKPQESPQGSASSGSAPSTPSRGRPVRSASRGINYSEDMVVERRSRATTPKKLKAPSRTATPKKQYRTKNESYPFSESDEEVPLEDISDEEQHTPPKRSRTHRTPSKTPTKLNQSPGKSPLKSPRRKLYATLQDNMQKLNLDQSMNTSMTSSCLEDAKKLLWSDSVPIEMKHREDEIKRIRAFCEEGIRPNSISSALYLGGAPGTGKTSCTLHVIHKMQKSKKNKFTFVHLNAGQMIRPEEVYIHFYKAIGLDKSGKKISQKTARMKLGTILSMEDQTRPPIIALVDELDLLLSKKQSVLYDIFNWCSLPESRVNVIAISNTFDLPQRALDKRVQSRLGTNMIHFHPYDFKQINEILVSRLSGFGDRIHKDALKFCSMKVANMSGDIRKSFDIIRRAIDLAVEKGHDQVQVEDVHQSMVEAGETYRMQLVRGFNPDEIRLFKAVVRSLKATGLEMVDFTRVYRSYERACVEDRIEPLSSWELMQLLRDGASIDFYTINKAEAQMNRLISLGFSDYEAEFCLRQLESKEN</sequence>
<evidence type="ECO:0000256" key="7">
    <source>
        <dbReference type="ARBA" id="ARBA00023242"/>
    </source>
</evidence>
<dbReference type="CDD" id="cd00009">
    <property type="entry name" value="AAA"/>
    <property type="match status" value="1"/>
</dbReference>
<keyword evidence="5 8" id="KW-0067">ATP-binding</keyword>
<evidence type="ECO:0000256" key="8">
    <source>
        <dbReference type="RuleBase" id="RU365058"/>
    </source>
</evidence>
<dbReference type="SUPFAM" id="SSF52540">
    <property type="entry name" value="P-loop containing nucleoside triphosphate hydrolases"/>
    <property type="match status" value="1"/>
</dbReference>